<protein>
    <submittedName>
        <fullName evidence="1">Uncharacterized protein</fullName>
    </submittedName>
</protein>
<proteinExistence type="predicted"/>
<organism evidence="1 2">
    <name type="scientific">Vibrio aestuarianus</name>
    <dbReference type="NCBI Taxonomy" id="28171"/>
    <lineage>
        <taxon>Bacteria</taxon>
        <taxon>Pseudomonadati</taxon>
        <taxon>Pseudomonadota</taxon>
        <taxon>Gammaproteobacteria</taxon>
        <taxon>Vibrionales</taxon>
        <taxon>Vibrionaceae</taxon>
        <taxon>Vibrio</taxon>
    </lineage>
</organism>
<reference evidence="1" key="1">
    <citation type="submission" date="2022-06" db="EMBL/GenBank/DDBJ databases">
        <authorList>
            <person name="Goudenege D."/>
            <person name="Le Roux F."/>
        </authorList>
    </citation>
    <scope>NUCLEOTIDE SEQUENCE</scope>
    <source>
        <strain evidence="1">12-063</strain>
    </source>
</reference>
<evidence type="ECO:0000313" key="2">
    <source>
        <dbReference type="Proteomes" id="UP001152658"/>
    </source>
</evidence>
<sequence>MNEMSRVWFSDELFSDYQYDATQDSILLIDENGVHLSAQDWDRTENKGIDAKLRNGRLSGLKDQGILMNYLQD</sequence>
<gene>
    <name evidence="1" type="ORF">VAE063_280001</name>
</gene>
<keyword evidence="2" id="KW-1185">Reference proteome</keyword>
<dbReference type="Proteomes" id="UP001152658">
    <property type="component" value="Unassembled WGS sequence"/>
</dbReference>
<comment type="caution">
    <text evidence="1">The sequence shown here is derived from an EMBL/GenBank/DDBJ whole genome shotgun (WGS) entry which is preliminary data.</text>
</comment>
<dbReference type="EMBL" id="CALYLK010000062">
    <property type="protein sequence ID" value="CAH8206198.1"/>
    <property type="molecule type" value="Genomic_DNA"/>
</dbReference>
<evidence type="ECO:0000313" key="1">
    <source>
        <dbReference type="EMBL" id="CAH8206198.1"/>
    </source>
</evidence>
<name>A0ABM9FKY5_9VIBR</name>
<accession>A0ABM9FKY5</accession>